<sequence length="203" mass="21956">MTAHIETEPGTADLLLFADPRNAAAELSRVLDTHRTLDRTEDGAQRSGSAFRDALNGRVADAGGELLRGVELGTVLLGGWLQYRELGPAARRSLEQPGSTEIVRLAGHTITSKHAPYVDVYIEGQYVARVSFGIDLEFEVAMLQTSIRNGRLMSLRASGCMASITWSVEGFPVAQNTARLTMPLQLRLGDGILLLRGTDAPQP</sequence>
<dbReference type="EMBL" id="BAAAZP010000148">
    <property type="protein sequence ID" value="GAA3696297.1"/>
    <property type="molecule type" value="Genomic_DNA"/>
</dbReference>
<gene>
    <name evidence="1" type="ORF">GCM10022224_072420</name>
</gene>
<evidence type="ECO:0000313" key="2">
    <source>
        <dbReference type="Proteomes" id="UP001500902"/>
    </source>
</evidence>
<evidence type="ECO:0000313" key="1">
    <source>
        <dbReference type="EMBL" id="GAA3696297.1"/>
    </source>
</evidence>
<keyword evidence="2" id="KW-1185">Reference proteome</keyword>
<name>A0ABP7CXE1_9ACTN</name>
<comment type="caution">
    <text evidence="1">The sequence shown here is derived from an EMBL/GenBank/DDBJ whole genome shotgun (WGS) entry which is preliminary data.</text>
</comment>
<protein>
    <submittedName>
        <fullName evidence="1">Uncharacterized protein</fullName>
    </submittedName>
</protein>
<dbReference type="RefSeq" id="WP_344888420.1">
    <property type="nucleotide sequence ID" value="NZ_BAAAZP010000148.1"/>
</dbReference>
<reference evidence="2" key="1">
    <citation type="journal article" date="2019" name="Int. J. Syst. Evol. Microbiol.">
        <title>The Global Catalogue of Microorganisms (GCM) 10K type strain sequencing project: providing services to taxonomists for standard genome sequencing and annotation.</title>
        <authorList>
            <consortium name="The Broad Institute Genomics Platform"/>
            <consortium name="The Broad Institute Genome Sequencing Center for Infectious Disease"/>
            <person name="Wu L."/>
            <person name="Ma J."/>
        </authorList>
    </citation>
    <scope>NUCLEOTIDE SEQUENCE [LARGE SCALE GENOMIC DNA]</scope>
    <source>
        <strain evidence="2">JCM 16904</strain>
    </source>
</reference>
<dbReference type="Proteomes" id="UP001500902">
    <property type="component" value="Unassembled WGS sequence"/>
</dbReference>
<organism evidence="1 2">
    <name type="scientific">Nonomuraea antimicrobica</name>
    <dbReference type="NCBI Taxonomy" id="561173"/>
    <lineage>
        <taxon>Bacteria</taxon>
        <taxon>Bacillati</taxon>
        <taxon>Actinomycetota</taxon>
        <taxon>Actinomycetes</taxon>
        <taxon>Streptosporangiales</taxon>
        <taxon>Streptosporangiaceae</taxon>
        <taxon>Nonomuraea</taxon>
    </lineage>
</organism>
<proteinExistence type="predicted"/>
<accession>A0ABP7CXE1</accession>